<reference evidence="2 3" key="1">
    <citation type="journal article" date="2011" name="Genome Biol.">
        <title>Comparative genome sequence analysis underscores mycoparasitism as the ancestral life style of Trichoderma.</title>
        <authorList>
            <person name="Kubicek C.P."/>
            <person name="Herrera-Estrella A."/>
            <person name="Seidl-Seiboth V."/>
            <person name="Martinez D.A."/>
            <person name="Druzhinina I.S."/>
            <person name="Thon M."/>
            <person name="Zeilinger S."/>
            <person name="Casas-Flores S."/>
            <person name="Horwitz B.A."/>
            <person name="Mukherjee P.K."/>
            <person name="Mukherjee M."/>
            <person name="Kredics L."/>
            <person name="Alcaraz L.D."/>
            <person name="Aerts A."/>
            <person name="Antal Z."/>
            <person name="Atanasova L."/>
            <person name="Cervantes-Badillo M.G."/>
            <person name="Challacombe J."/>
            <person name="Chertkov O."/>
            <person name="McCluskey K."/>
            <person name="Coulpier F."/>
            <person name="Deshpande N."/>
            <person name="von Doehren H."/>
            <person name="Ebbole D.J."/>
            <person name="Esquivel-Naranjo E.U."/>
            <person name="Fekete E."/>
            <person name="Flipphi M."/>
            <person name="Glaser F."/>
            <person name="Gomez-Rodriguez E.Y."/>
            <person name="Gruber S."/>
            <person name="Han C."/>
            <person name="Henrissat B."/>
            <person name="Hermosa R."/>
            <person name="Hernandez-Onate M."/>
            <person name="Karaffa L."/>
            <person name="Kosti I."/>
            <person name="Le Crom S."/>
            <person name="Lindquist E."/>
            <person name="Lucas S."/>
            <person name="Luebeck M."/>
            <person name="Luebeck P.S."/>
            <person name="Margeot A."/>
            <person name="Metz B."/>
            <person name="Misra M."/>
            <person name="Nevalainen H."/>
            <person name="Omann M."/>
            <person name="Packer N."/>
            <person name="Perrone G."/>
            <person name="Uresti-Rivera E.E."/>
            <person name="Salamov A."/>
            <person name="Schmoll M."/>
            <person name="Seiboth B."/>
            <person name="Shapiro H."/>
            <person name="Sukno S."/>
            <person name="Tamayo-Ramos J.A."/>
            <person name="Tisch D."/>
            <person name="Wiest A."/>
            <person name="Wilkinson H.H."/>
            <person name="Zhang M."/>
            <person name="Coutinho P.M."/>
            <person name="Kenerley C.M."/>
            <person name="Monte E."/>
            <person name="Baker S.E."/>
            <person name="Grigoriev I.V."/>
        </authorList>
    </citation>
    <scope>NUCLEOTIDE SEQUENCE [LARGE SCALE GENOMIC DNA]</scope>
    <source>
        <strain evidence="3">Gv29-8 / FGSC 10586</strain>
    </source>
</reference>
<organism evidence="2 3">
    <name type="scientific">Hypocrea virens (strain Gv29-8 / FGSC 10586)</name>
    <name type="common">Gliocladium virens</name>
    <name type="synonym">Trichoderma virens</name>
    <dbReference type="NCBI Taxonomy" id="413071"/>
    <lineage>
        <taxon>Eukaryota</taxon>
        <taxon>Fungi</taxon>
        <taxon>Dikarya</taxon>
        <taxon>Ascomycota</taxon>
        <taxon>Pezizomycotina</taxon>
        <taxon>Sordariomycetes</taxon>
        <taxon>Hypocreomycetidae</taxon>
        <taxon>Hypocreales</taxon>
        <taxon>Hypocreaceae</taxon>
        <taxon>Trichoderma</taxon>
    </lineage>
</organism>
<gene>
    <name evidence="2" type="ORF">TRIVIDRAFT_217942</name>
</gene>
<sequence length="76" mass="8304">MRKGAEEGLEAMWRIIRPGQMRKLTQAGCVLTGHPEAKTKKNQEWTRWALSSCRSGLGSSISDQSAVDPPPPAVRG</sequence>
<evidence type="ECO:0000256" key="1">
    <source>
        <dbReference type="SAM" id="MobiDB-lite"/>
    </source>
</evidence>
<dbReference type="EMBL" id="ABDF02000001">
    <property type="protein sequence ID" value="EHK27353.1"/>
    <property type="molecule type" value="Genomic_DNA"/>
</dbReference>
<dbReference type="AlphaFoldDB" id="G9ME59"/>
<dbReference type="Proteomes" id="UP000007115">
    <property type="component" value="Unassembled WGS sequence"/>
</dbReference>
<name>G9ME59_HYPVG</name>
<keyword evidence="3" id="KW-1185">Reference proteome</keyword>
<evidence type="ECO:0000313" key="2">
    <source>
        <dbReference type="EMBL" id="EHK27353.1"/>
    </source>
</evidence>
<comment type="caution">
    <text evidence="2">The sequence shown here is derived from an EMBL/GenBank/DDBJ whole genome shotgun (WGS) entry which is preliminary data.</text>
</comment>
<dbReference type="RefSeq" id="XP_013961556.1">
    <property type="nucleotide sequence ID" value="XM_014106081.1"/>
</dbReference>
<accession>G9ME59</accession>
<dbReference type="GeneID" id="25791311"/>
<dbReference type="VEuPathDB" id="FungiDB:TRIVIDRAFT_217942"/>
<feature type="region of interest" description="Disordered" evidence="1">
    <location>
        <begin position="55"/>
        <end position="76"/>
    </location>
</feature>
<evidence type="ECO:0000313" key="3">
    <source>
        <dbReference type="Proteomes" id="UP000007115"/>
    </source>
</evidence>
<dbReference type="InParanoid" id="G9ME59"/>
<proteinExistence type="predicted"/>
<dbReference type="HOGENOM" id="CLU_2654821_0_0_1"/>
<dbReference type="OrthoDB" id="10440604at2759"/>
<protein>
    <submittedName>
        <fullName evidence="2">Uncharacterized protein</fullName>
    </submittedName>
</protein>